<dbReference type="InterPro" id="IPR013783">
    <property type="entry name" value="Ig-like_fold"/>
</dbReference>
<dbReference type="Gene3D" id="3.40.50.1700">
    <property type="entry name" value="Glycoside hydrolase family 3 C-terminal domain"/>
    <property type="match status" value="1"/>
</dbReference>
<dbReference type="InterPro" id="IPR050288">
    <property type="entry name" value="Cellulose_deg_GH3"/>
</dbReference>
<dbReference type="Gene3D" id="3.20.20.300">
    <property type="entry name" value="Glycoside hydrolase, family 3, N-terminal domain"/>
    <property type="match status" value="1"/>
</dbReference>
<dbReference type="Pfam" id="PF00933">
    <property type="entry name" value="Glyco_hydro_3"/>
    <property type="match status" value="1"/>
</dbReference>
<dbReference type="EMBL" id="QJJR01000003">
    <property type="protein sequence ID" value="PXW92098.1"/>
    <property type="molecule type" value="Genomic_DNA"/>
</dbReference>
<keyword evidence="2" id="KW-0378">Hydrolase</keyword>
<dbReference type="InterPro" id="IPR036881">
    <property type="entry name" value="Glyco_hydro_3_C_sf"/>
</dbReference>
<dbReference type="InterPro" id="IPR036962">
    <property type="entry name" value="Glyco_hydro_3_N_sf"/>
</dbReference>
<dbReference type="Gene3D" id="2.60.40.10">
    <property type="entry name" value="Immunoglobulins"/>
    <property type="match status" value="1"/>
</dbReference>
<feature type="domain" description="Fibronectin type III-like" evidence="4">
    <location>
        <begin position="414"/>
        <end position="487"/>
    </location>
</feature>
<accession>A0A2V3WES7</accession>
<keyword evidence="3" id="KW-0812">Transmembrane</keyword>
<dbReference type="InterPro" id="IPR026891">
    <property type="entry name" value="Fn3-like"/>
</dbReference>
<gene>
    <name evidence="5" type="ORF">DES38_103113</name>
</gene>
<dbReference type="Pfam" id="PF14310">
    <property type="entry name" value="Fn3-like"/>
    <property type="match status" value="1"/>
</dbReference>
<dbReference type="SUPFAM" id="SSF52279">
    <property type="entry name" value="Beta-D-glucan exohydrolase, C-terminal domain"/>
    <property type="match status" value="1"/>
</dbReference>
<dbReference type="PANTHER" id="PTHR42715">
    <property type="entry name" value="BETA-GLUCOSIDASE"/>
    <property type="match status" value="1"/>
</dbReference>
<dbReference type="SMART" id="SM01217">
    <property type="entry name" value="Fn3_like"/>
    <property type="match status" value="1"/>
</dbReference>
<evidence type="ECO:0000313" key="5">
    <source>
        <dbReference type="EMBL" id="PXW92098.1"/>
    </source>
</evidence>
<evidence type="ECO:0000256" key="3">
    <source>
        <dbReference type="SAM" id="Phobius"/>
    </source>
</evidence>
<dbReference type="RefSeq" id="WP_110250731.1">
    <property type="nucleotide sequence ID" value="NZ_QJJR01000003.1"/>
</dbReference>
<sequence length="902" mass="99978">MNKEKRMSKKKRHVLIGVGISFVLIIAALLYYAFVITTAGQWFLSKFTPDTEQQQVAFSSALETTELIADEGFVLMKNDDNLLPLSTSENKKTKINLFGTRSVVTLFNSGGSTATNVESAIKVEDALRDEGNFELNDNLLNLYYNFYKTGDISTEQTTPPKNRSDSEILGESNNLILPELPASAFSDESLFEDNKTIIQNAKDYSDVAMIVLGRGGGEMQELSPKDLRLTNEEEVLIEEVSSAFDKVILVINSANVLQLDFLENYPSIKSVLWIGYPGESGTKSLARILNGTVNPSGRTVAMWPSDIMNNPAALNYMELNDEGEFISDGHYENAPEETGYFVQLHEGIYVGYKYYETRHNTDSSYNYQEEVVYPFGHGLSYTTFEKDILAINVEDDIVTVRVSVENTGDVVGKDVIQLYANPPYSGDIEKASANLIRFLKTNEMEPGQSDVYSFDIPFEDFASYDYKNEEAYVLEVGNYTIDLKDNSHDVLASETFNVGNEVVYSESKDGSRTSDVAAATNQFADALHIDDYLTRAWDENSRAFTGPQPDDYIASEEVLSALNYEVPTDEELGLAESDLPPYNQTLDETLMLEDMVGVSLDDPKWDTFVSQLDLEELTGVSGTGAYQLMEIERLGVPKTLNPDGTMAIASNIYSGPIMGVEGVGVTYPSPMVLASTWNKDIAYLMGTSVGNEAQGFGYSGWYAPAMNILRTPYNGRNFEYYSEDGTLAGEIAAGVVKGATDKGVITYVKHFALNERETGVRSSLFTWSNEQAIREIYLKPFEKAIKEGGSIGVMSSFNFIGQTWAGGHEGLLTNVLRNEWGFDGFVLTDAHMYPHMNVMQMLHAGGDVSLDTMAAWQGGRNHADTMLEFAEDENTNVSTIIALQKASKNVLHAITETWKMQE</sequence>
<comment type="similarity">
    <text evidence="1">Belongs to the glycosyl hydrolase 3 family.</text>
</comment>
<dbReference type="OrthoDB" id="9805821at2"/>
<dbReference type="GO" id="GO:0005975">
    <property type="term" value="P:carbohydrate metabolic process"/>
    <property type="evidence" value="ECO:0007669"/>
    <property type="project" value="InterPro"/>
</dbReference>
<dbReference type="InterPro" id="IPR002772">
    <property type="entry name" value="Glyco_hydro_3_C"/>
</dbReference>
<dbReference type="Pfam" id="PF01915">
    <property type="entry name" value="Glyco_hydro_3_C"/>
    <property type="match status" value="1"/>
</dbReference>
<dbReference type="Proteomes" id="UP000247922">
    <property type="component" value="Unassembled WGS sequence"/>
</dbReference>
<protein>
    <submittedName>
        <fullName evidence="5">Beta-glucosidase</fullName>
    </submittedName>
</protein>
<dbReference type="GO" id="GO:0004553">
    <property type="term" value="F:hydrolase activity, hydrolyzing O-glycosyl compounds"/>
    <property type="evidence" value="ECO:0007669"/>
    <property type="project" value="InterPro"/>
</dbReference>
<evidence type="ECO:0000313" key="6">
    <source>
        <dbReference type="Proteomes" id="UP000247922"/>
    </source>
</evidence>
<keyword evidence="6" id="KW-1185">Reference proteome</keyword>
<feature type="transmembrane region" description="Helical" evidence="3">
    <location>
        <begin position="12"/>
        <end position="34"/>
    </location>
</feature>
<comment type="caution">
    <text evidence="5">The sequence shown here is derived from an EMBL/GenBank/DDBJ whole genome shotgun (WGS) entry which is preliminary data.</text>
</comment>
<name>A0A2V3WES7_9BACI</name>
<organism evidence="5 6">
    <name type="scientific">Streptohalobacillus salinus</name>
    <dbReference type="NCBI Taxonomy" id="621096"/>
    <lineage>
        <taxon>Bacteria</taxon>
        <taxon>Bacillati</taxon>
        <taxon>Bacillota</taxon>
        <taxon>Bacilli</taxon>
        <taxon>Bacillales</taxon>
        <taxon>Bacillaceae</taxon>
        <taxon>Streptohalobacillus</taxon>
    </lineage>
</organism>
<proteinExistence type="inferred from homology"/>
<dbReference type="InterPro" id="IPR017853">
    <property type="entry name" value="GH"/>
</dbReference>
<evidence type="ECO:0000256" key="1">
    <source>
        <dbReference type="ARBA" id="ARBA00005336"/>
    </source>
</evidence>
<keyword evidence="3" id="KW-0472">Membrane</keyword>
<evidence type="ECO:0000259" key="4">
    <source>
        <dbReference type="SMART" id="SM01217"/>
    </source>
</evidence>
<evidence type="ECO:0000256" key="2">
    <source>
        <dbReference type="ARBA" id="ARBA00022801"/>
    </source>
</evidence>
<dbReference type="AlphaFoldDB" id="A0A2V3WES7"/>
<dbReference type="InterPro" id="IPR001764">
    <property type="entry name" value="Glyco_hydro_3_N"/>
</dbReference>
<dbReference type="PANTHER" id="PTHR42715:SF10">
    <property type="entry name" value="BETA-GLUCOSIDASE"/>
    <property type="match status" value="1"/>
</dbReference>
<keyword evidence="3" id="KW-1133">Transmembrane helix</keyword>
<dbReference type="SUPFAM" id="SSF51445">
    <property type="entry name" value="(Trans)glycosidases"/>
    <property type="match status" value="1"/>
</dbReference>
<reference evidence="5 6" key="1">
    <citation type="submission" date="2018-05" db="EMBL/GenBank/DDBJ databases">
        <title>Genomic Encyclopedia of Type Strains, Phase IV (KMG-IV): sequencing the most valuable type-strain genomes for metagenomic binning, comparative biology and taxonomic classification.</title>
        <authorList>
            <person name="Goeker M."/>
        </authorList>
    </citation>
    <scope>NUCLEOTIDE SEQUENCE [LARGE SCALE GENOMIC DNA]</scope>
    <source>
        <strain evidence="5 6">DSM 22440</strain>
    </source>
</reference>
<dbReference type="PRINTS" id="PR00133">
    <property type="entry name" value="GLHYDRLASE3"/>
</dbReference>